<dbReference type="SMART" id="SM00637">
    <property type="entry name" value="CBD_II"/>
    <property type="match status" value="1"/>
</dbReference>
<dbReference type="PANTHER" id="PTHR43037:SF5">
    <property type="entry name" value="FERULOYL ESTERASE"/>
    <property type="match status" value="1"/>
</dbReference>
<dbReference type="SUPFAM" id="SSF53474">
    <property type="entry name" value="alpha/beta-Hydrolases"/>
    <property type="match status" value="2"/>
</dbReference>
<dbReference type="GO" id="GO:0005975">
    <property type="term" value="P:carbohydrate metabolic process"/>
    <property type="evidence" value="ECO:0007669"/>
    <property type="project" value="InterPro"/>
</dbReference>
<dbReference type="NCBIfam" id="TIGR01840">
    <property type="entry name" value="esterase_phb"/>
    <property type="match status" value="1"/>
</dbReference>
<keyword evidence="2" id="KW-0378">Hydrolase</keyword>
<dbReference type="InterPro" id="IPR029058">
    <property type="entry name" value="AB_hydrolase_fold"/>
</dbReference>
<dbReference type="Proteomes" id="UP000601223">
    <property type="component" value="Unassembled WGS sequence"/>
</dbReference>
<gene>
    <name evidence="6" type="ORF">Cba03nite_76070</name>
</gene>
<accession>A0A8J3JT52</accession>
<proteinExistence type="predicted"/>
<dbReference type="InterPro" id="IPR012291">
    <property type="entry name" value="CBM2_carb-bd_dom_sf"/>
</dbReference>
<dbReference type="AlphaFoldDB" id="A0A8J3JT52"/>
<evidence type="ECO:0000313" key="6">
    <source>
        <dbReference type="EMBL" id="GIF86258.1"/>
    </source>
</evidence>
<evidence type="ECO:0000259" key="5">
    <source>
        <dbReference type="PROSITE" id="PS51173"/>
    </source>
</evidence>
<evidence type="ECO:0000256" key="2">
    <source>
        <dbReference type="ARBA" id="ARBA00022801"/>
    </source>
</evidence>
<dbReference type="SUPFAM" id="SSF49384">
    <property type="entry name" value="Carbohydrate-binding domain"/>
    <property type="match status" value="1"/>
</dbReference>
<comment type="caution">
    <text evidence="6">The sequence shown here is derived from an EMBL/GenBank/DDBJ whole genome shotgun (WGS) entry which is preliminary data.</text>
</comment>
<dbReference type="Gene3D" id="2.60.40.290">
    <property type="match status" value="1"/>
</dbReference>
<dbReference type="InterPro" id="IPR050955">
    <property type="entry name" value="Plant_Biomass_Hydrol_Est"/>
</dbReference>
<keyword evidence="1 4" id="KW-0732">Signal</keyword>
<dbReference type="RefSeq" id="WP_203757117.1">
    <property type="nucleotide sequence ID" value="NZ_BONF01000063.1"/>
</dbReference>
<dbReference type="Pfam" id="PF10503">
    <property type="entry name" value="Esterase_PHB"/>
    <property type="match status" value="1"/>
</dbReference>
<feature type="chain" id="PRO_5035320531" description="CBM2 domain-containing protein" evidence="4">
    <location>
        <begin position="33"/>
        <end position="437"/>
    </location>
</feature>
<dbReference type="Pfam" id="PF00553">
    <property type="entry name" value="CBM_2"/>
    <property type="match status" value="1"/>
</dbReference>
<dbReference type="GO" id="GO:0030247">
    <property type="term" value="F:polysaccharide binding"/>
    <property type="evidence" value="ECO:0007669"/>
    <property type="project" value="UniProtKB-UniRule"/>
</dbReference>
<name>A0A8J3JT52_9ACTN</name>
<sequence>MKLRKALYAVWAALAAVIAATVVMVASPAAQAATLTEVTNFGANPGNLRMYLYVPNNVAPRPGLLVAVHYCTGSGPAFYSGSDFARLADQYGFIVVYPSVTASDGCFDVASSATLTHNGGGDSLSIVSMTKYVQQNYNADPNRTYATGVSSGAMMTNVLLGAYPDVFKAGSAFAGVPFACFAGSSKWNSQCAQGQLIRTAQAWGDLVRNAYPGYTGARPRMQLWHGTNDEILHYNNFGEEIKQWTNVHGLSQTPTTTDTPQSGWTRTRYANGSGQVMVEAISMANTSHNLPVQYAAAVAFFGLNTTSPSPSASPSRPPSPSPSVSPSTPPSPSPSSPPPPGGCTATFTVASQWGAGYVAAVRVTAGSSGTNGWRVTLPLPSGNTVVNSWNGQFSGTTGTIQVTNVSYNGRLSAGGYTEFGYQANGAVPSPALTCTAL</sequence>
<dbReference type="PROSITE" id="PS51173">
    <property type="entry name" value="CBM2"/>
    <property type="match status" value="1"/>
</dbReference>
<dbReference type="InterPro" id="IPR008965">
    <property type="entry name" value="CBM2/CBM3_carb-bd_dom_sf"/>
</dbReference>
<evidence type="ECO:0000256" key="1">
    <source>
        <dbReference type="ARBA" id="ARBA00022729"/>
    </source>
</evidence>
<feature type="domain" description="CBM2" evidence="5">
    <location>
        <begin position="336"/>
        <end position="437"/>
    </location>
</feature>
<dbReference type="PANTHER" id="PTHR43037">
    <property type="entry name" value="UNNAMED PRODUCT-RELATED"/>
    <property type="match status" value="1"/>
</dbReference>
<evidence type="ECO:0000313" key="7">
    <source>
        <dbReference type="Proteomes" id="UP000601223"/>
    </source>
</evidence>
<dbReference type="InterPro" id="IPR010126">
    <property type="entry name" value="Esterase_phb"/>
</dbReference>
<feature type="region of interest" description="Disordered" evidence="3">
    <location>
        <begin position="306"/>
        <end position="342"/>
    </location>
</feature>
<dbReference type="InterPro" id="IPR001919">
    <property type="entry name" value="CBD2"/>
</dbReference>
<feature type="signal peptide" evidence="4">
    <location>
        <begin position="1"/>
        <end position="32"/>
    </location>
</feature>
<dbReference type="EMBL" id="BONF01000063">
    <property type="protein sequence ID" value="GIF86258.1"/>
    <property type="molecule type" value="Genomic_DNA"/>
</dbReference>
<organism evidence="6 7">
    <name type="scientific">Catellatospora bangladeshensis</name>
    <dbReference type="NCBI Taxonomy" id="310355"/>
    <lineage>
        <taxon>Bacteria</taxon>
        <taxon>Bacillati</taxon>
        <taxon>Actinomycetota</taxon>
        <taxon>Actinomycetes</taxon>
        <taxon>Micromonosporales</taxon>
        <taxon>Micromonosporaceae</taxon>
        <taxon>Catellatospora</taxon>
    </lineage>
</organism>
<keyword evidence="7" id="KW-1185">Reference proteome</keyword>
<dbReference type="Gene3D" id="3.40.50.1820">
    <property type="entry name" value="alpha/beta hydrolase"/>
    <property type="match status" value="1"/>
</dbReference>
<feature type="compositionally biased region" description="Pro residues" evidence="3">
    <location>
        <begin position="315"/>
        <end position="341"/>
    </location>
</feature>
<evidence type="ECO:0000256" key="4">
    <source>
        <dbReference type="SAM" id="SignalP"/>
    </source>
</evidence>
<protein>
    <recommendedName>
        <fullName evidence="5">CBM2 domain-containing protein</fullName>
    </recommendedName>
</protein>
<evidence type="ECO:0000256" key="3">
    <source>
        <dbReference type="SAM" id="MobiDB-lite"/>
    </source>
</evidence>
<dbReference type="GO" id="GO:0005576">
    <property type="term" value="C:extracellular region"/>
    <property type="evidence" value="ECO:0007669"/>
    <property type="project" value="InterPro"/>
</dbReference>
<reference evidence="6 7" key="1">
    <citation type="submission" date="2021-01" db="EMBL/GenBank/DDBJ databases">
        <title>Whole genome shotgun sequence of Catellatospora bangladeshensis NBRC 107357.</title>
        <authorList>
            <person name="Komaki H."/>
            <person name="Tamura T."/>
        </authorList>
    </citation>
    <scope>NUCLEOTIDE SEQUENCE [LARGE SCALE GENOMIC DNA]</scope>
    <source>
        <strain evidence="6 7">NBRC 107357</strain>
    </source>
</reference>
<dbReference type="GO" id="GO:0004553">
    <property type="term" value="F:hydrolase activity, hydrolyzing O-glycosyl compounds"/>
    <property type="evidence" value="ECO:0007669"/>
    <property type="project" value="InterPro"/>
</dbReference>